<evidence type="ECO:0000313" key="2">
    <source>
        <dbReference type="Proteomes" id="UP000004564"/>
    </source>
</evidence>
<dbReference type="Proteomes" id="UP000004564">
    <property type="component" value="Chromosome"/>
</dbReference>
<accession>A0A6C8G345</accession>
<dbReference type="AlphaFoldDB" id="A0A6C8G345"/>
<name>A0A6C8G345_SALIN</name>
<dbReference type="EMBL" id="AFYI01000005">
    <property type="protein sequence ID" value="EHB39839.1"/>
    <property type="molecule type" value="Genomic_DNA"/>
</dbReference>
<organism evidence="1 2">
    <name type="scientific">Salmonella enterica subsp. enterica serovar Infantis str. SARB27</name>
    <dbReference type="NCBI Taxonomy" id="596155"/>
    <lineage>
        <taxon>Bacteria</taxon>
        <taxon>Pseudomonadati</taxon>
        <taxon>Pseudomonadota</taxon>
        <taxon>Gammaproteobacteria</taxon>
        <taxon>Enterobacterales</taxon>
        <taxon>Enterobacteriaceae</taxon>
        <taxon>Salmonella</taxon>
    </lineage>
</organism>
<gene>
    <name evidence="1" type="ORF">SEENIN0B_04389</name>
</gene>
<reference evidence="1 2" key="1">
    <citation type="submission" date="2011-09" db="EMBL/GenBank/DDBJ databases">
        <authorList>
            <person name="McClelland M."/>
            <person name="Clifton S."/>
            <person name="Porwollik S."/>
            <person name="Cheng P."/>
            <person name="Wollam A."/>
            <person name="Wang C."/>
            <person name="Pepin K."/>
            <person name="Bhonagiri V."/>
            <person name="Fulton R."/>
            <person name="Fulton L.F."/>
            <person name="Delehaunty K."/>
            <person name="Fronick C."/>
            <person name="O'Laughlin M."/>
            <person name="Godfrey J."/>
            <person name="Waligorski J."/>
            <person name="Appelbaum E."/>
            <person name="Farmer C."/>
            <person name="Strong C."/>
            <person name="Tomlinson C."/>
            <person name="Hou S."/>
            <person name="Minx P."/>
            <person name="Warren W."/>
            <person name="Wilson R.K."/>
        </authorList>
    </citation>
    <scope>NUCLEOTIDE SEQUENCE [LARGE SCALE GENOMIC DNA]</scope>
    <source>
        <strain evidence="2">SARB 27</strain>
    </source>
</reference>
<evidence type="ECO:0000313" key="1">
    <source>
        <dbReference type="EMBL" id="EHB39839.1"/>
    </source>
</evidence>
<protein>
    <submittedName>
        <fullName evidence="1">Uncharacterized protein</fullName>
    </submittedName>
</protein>
<proteinExistence type="predicted"/>
<comment type="caution">
    <text evidence="1">The sequence shown here is derived from an EMBL/GenBank/DDBJ whole genome shotgun (WGS) entry which is preliminary data.</text>
</comment>
<sequence>MREIHIIGMVRTRTTGNNKFFCRQGFNRAVMAFQRQGMFVNKMGVALQDFTVVTLIKPLTHTRLLINHVIGMIKDIGERRSKETGVVAIERVLIKFNNAADGVAKGFGWNGAPVGTSAANVMITLNHRDACSLLNQTHCSAFTAGA</sequence>